<dbReference type="RefSeq" id="WP_108108170.1">
    <property type="nucleotide sequence ID" value="NZ_QASN01000020.1"/>
</dbReference>
<comment type="catalytic activity">
    <reaction evidence="1 10">
        <text>Transfers a segment of a (1-&gt;4)-alpha-D-glucan to a new position in an acceptor, which may be glucose or a (1-&gt;4)-alpha-D-glucan.</text>
        <dbReference type="EC" id="2.4.1.25"/>
    </reaction>
</comment>
<dbReference type="SUPFAM" id="SSF51445">
    <property type="entry name" value="(Trans)glycosidases"/>
    <property type="match status" value="1"/>
</dbReference>
<evidence type="ECO:0000256" key="10">
    <source>
        <dbReference type="RuleBase" id="RU361207"/>
    </source>
</evidence>
<dbReference type="GO" id="GO:0005975">
    <property type="term" value="P:carbohydrate metabolic process"/>
    <property type="evidence" value="ECO:0007669"/>
    <property type="project" value="InterPro"/>
</dbReference>
<evidence type="ECO:0000256" key="4">
    <source>
        <dbReference type="ARBA" id="ARBA00020295"/>
    </source>
</evidence>
<evidence type="ECO:0000256" key="3">
    <source>
        <dbReference type="ARBA" id="ARBA00012560"/>
    </source>
</evidence>
<dbReference type="EMBL" id="QASN01000020">
    <property type="protein sequence ID" value="PTU73726.1"/>
    <property type="molecule type" value="Genomic_DNA"/>
</dbReference>
<accession>A0A2T5P7L5</accession>
<sequence>MSDARLEDLAHAAGLAVHWTDADGRAQRVAPEVLRSVLQHLGIDAQSETQVETSLAAMNALEHARVLPPLLTADAGAELDLGAHFSEGLAWKLIEESGQEHSGRLDSRGCLALPPSLGYARLQIAEQELSLALAPARACSVADLAGNPQARLWGLSAQLYSLRREGDGGLGDCAALEILIHEAAARGADAIAISPTHAMFAALPEQYSPYSPSSRLFFNPLYSAAENVLGEFAVRQAIADAGVADELARLEALPLIDWPAVARCKTRMLRALHAGFRRGGNPFQEDFSRFRARGGDALEQHCRFEALHGQRVAAGQPHDWREWPEELRDPASPALQRFAAEHPDEIEYHAFAQWLADRGLYRCQSAARSCGMQIGLIADLAVGADGAGSQAWSRQAELLPSLSVGAPPDILNRAGQNWGISAFSPQGLRKHGYRAFIEMLRRGLAHAGGLRIDHAMGLSRLWLIPPGAGPREGAYLSYPFEDLLRLIALESHRHRALILGEDLGTVAEGFRERMSSRGILGMRVLLFEQQDNRFTPPGEWPGDAMATTSTHDLPPLAGWFDGVDLKVRAELGEINDEQLPAAFDARERDAQALCRSLGQVRQTPPAALLDAAVEFVGVTPAPLVLLPLEDACVSPVMVNLPGTLDEHPNWRRRWSLEPGALLDSEGVHQRLARLASARCLAEKSSS</sequence>
<evidence type="ECO:0000256" key="7">
    <source>
        <dbReference type="ARBA" id="ARBA00023277"/>
    </source>
</evidence>
<evidence type="ECO:0000256" key="6">
    <source>
        <dbReference type="ARBA" id="ARBA00022679"/>
    </source>
</evidence>
<dbReference type="Proteomes" id="UP000244064">
    <property type="component" value="Unassembled WGS sequence"/>
</dbReference>
<proteinExistence type="inferred from homology"/>
<keyword evidence="7 10" id="KW-0119">Carbohydrate metabolism</keyword>
<dbReference type="InterPro" id="IPR003385">
    <property type="entry name" value="Glyco_hydro_77"/>
</dbReference>
<evidence type="ECO:0000256" key="9">
    <source>
        <dbReference type="ARBA" id="ARBA00031501"/>
    </source>
</evidence>
<reference evidence="11 12" key="1">
    <citation type="submission" date="2018-04" db="EMBL/GenBank/DDBJ databases">
        <title>Pseudomonas sp. nov., isolated from mangrove soil.</title>
        <authorList>
            <person name="Chen C."/>
        </authorList>
    </citation>
    <scope>NUCLEOTIDE SEQUENCE [LARGE SCALE GENOMIC DNA]</scope>
    <source>
        <strain evidence="11 12">TC-11</strain>
    </source>
</reference>
<keyword evidence="5 10" id="KW-0328">Glycosyltransferase</keyword>
<evidence type="ECO:0000256" key="2">
    <source>
        <dbReference type="ARBA" id="ARBA00005684"/>
    </source>
</evidence>
<dbReference type="PANTHER" id="PTHR32438">
    <property type="entry name" value="4-ALPHA-GLUCANOTRANSFERASE DPE1, CHLOROPLASTIC/AMYLOPLASTIC"/>
    <property type="match status" value="1"/>
</dbReference>
<keyword evidence="12" id="KW-1185">Reference proteome</keyword>
<gene>
    <name evidence="11" type="primary">malQ</name>
    <name evidence="11" type="ORF">DBO85_15590</name>
</gene>
<name>A0A2T5P7L5_9PSED</name>
<evidence type="ECO:0000313" key="11">
    <source>
        <dbReference type="EMBL" id="PTU73726.1"/>
    </source>
</evidence>
<dbReference type="PANTHER" id="PTHR32438:SF5">
    <property type="entry name" value="4-ALPHA-GLUCANOTRANSFERASE DPE1, CHLOROPLASTIC_AMYLOPLASTIC"/>
    <property type="match status" value="1"/>
</dbReference>
<dbReference type="AlphaFoldDB" id="A0A2T5P7L5"/>
<keyword evidence="6 10" id="KW-0808">Transferase</keyword>
<dbReference type="Pfam" id="PF02446">
    <property type="entry name" value="Glyco_hydro_77"/>
    <property type="match status" value="1"/>
</dbReference>
<evidence type="ECO:0000313" key="12">
    <source>
        <dbReference type="Proteomes" id="UP000244064"/>
    </source>
</evidence>
<dbReference type="GO" id="GO:0004134">
    <property type="term" value="F:4-alpha-glucanotransferase activity"/>
    <property type="evidence" value="ECO:0007669"/>
    <property type="project" value="UniProtKB-EC"/>
</dbReference>
<dbReference type="NCBIfam" id="TIGR00217">
    <property type="entry name" value="malQ"/>
    <property type="match status" value="1"/>
</dbReference>
<protein>
    <recommendedName>
        <fullName evidence="4 10">4-alpha-glucanotransferase</fullName>
        <ecNumber evidence="3 10">2.4.1.25</ecNumber>
    </recommendedName>
    <alternativeName>
        <fullName evidence="8 10">Amylomaltase</fullName>
    </alternativeName>
    <alternativeName>
        <fullName evidence="9 10">Disproportionating enzyme</fullName>
    </alternativeName>
</protein>
<evidence type="ECO:0000256" key="1">
    <source>
        <dbReference type="ARBA" id="ARBA00000439"/>
    </source>
</evidence>
<comment type="caution">
    <text evidence="11">The sequence shown here is derived from an EMBL/GenBank/DDBJ whole genome shotgun (WGS) entry which is preliminary data.</text>
</comment>
<evidence type="ECO:0000256" key="8">
    <source>
        <dbReference type="ARBA" id="ARBA00031423"/>
    </source>
</evidence>
<comment type="similarity">
    <text evidence="2 10">Belongs to the disproportionating enzyme family.</text>
</comment>
<dbReference type="Gene3D" id="3.20.20.80">
    <property type="entry name" value="Glycosidases"/>
    <property type="match status" value="1"/>
</dbReference>
<dbReference type="OrthoDB" id="9763489at2"/>
<dbReference type="InterPro" id="IPR017853">
    <property type="entry name" value="GH"/>
</dbReference>
<evidence type="ECO:0000256" key="5">
    <source>
        <dbReference type="ARBA" id="ARBA00022676"/>
    </source>
</evidence>
<dbReference type="EC" id="2.4.1.25" evidence="3 10"/>
<organism evidence="11 12">
    <name type="scientific">Pseudomonas mangrovi</name>
    <dbReference type="NCBI Taxonomy" id="2161748"/>
    <lineage>
        <taxon>Bacteria</taxon>
        <taxon>Pseudomonadati</taxon>
        <taxon>Pseudomonadota</taxon>
        <taxon>Gammaproteobacteria</taxon>
        <taxon>Pseudomonadales</taxon>
        <taxon>Pseudomonadaceae</taxon>
        <taxon>Pseudomonas</taxon>
    </lineage>
</organism>